<keyword evidence="4" id="KW-0808">Transferase</keyword>
<keyword evidence="5" id="KW-1185">Reference proteome</keyword>
<reference evidence="4 5" key="1">
    <citation type="submission" date="2018-08" db="EMBL/GenBank/DDBJ databases">
        <title>Salinimonas sediminis sp. nov., a piezophilic bacterium isolated from a deep-sea sediment sample from the New Britain Trench.</title>
        <authorList>
            <person name="Cao J."/>
        </authorList>
    </citation>
    <scope>NUCLEOTIDE SEQUENCE [LARGE SCALE GENOMIC DNA]</scope>
    <source>
        <strain evidence="4 5">N102</strain>
    </source>
</reference>
<keyword evidence="1" id="KW-0902">Two-component regulatory system</keyword>
<gene>
    <name evidence="4" type="ORF">D0Y50_05305</name>
</gene>
<dbReference type="InterPro" id="IPR008207">
    <property type="entry name" value="Sig_transdc_His_kin_Hpt_dom"/>
</dbReference>
<dbReference type="AlphaFoldDB" id="A0A346NJY8"/>
<dbReference type="PROSITE" id="PS50894">
    <property type="entry name" value="HPT"/>
    <property type="match status" value="1"/>
</dbReference>
<accession>A0A346NJY8</accession>
<protein>
    <submittedName>
        <fullName evidence="4">Histidine kinase</fullName>
    </submittedName>
</protein>
<proteinExistence type="predicted"/>
<evidence type="ECO:0000259" key="3">
    <source>
        <dbReference type="PROSITE" id="PS50894"/>
    </source>
</evidence>
<dbReference type="Pfam" id="PF01627">
    <property type="entry name" value="Hpt"/>
    <property type="match status" value="1"/>
</dbReference>
<evidence type="ECO:0000256" key="1">
    <source>
        <dbReference type="ARBA" id="ARBA00023012"/>
    </source>
</evidence>
<dbReference type="SMART" id="SM00073">
    <property type="entry name" value="HPT"/>
    <property type="match status" value="1"/>
</dbReference>
<keyword evidence="4" id="KW-0418">Kinase</keyword>
<organism evidence="4 5">
    <name type="scientific">Salinimonas sediminis</name>
    <dbReference type="NCBI Taxonomy" id="2303538"/>
    <lineage>
        <taxon>Bacteria</taxon>
        <taxon>Pseudomonadati</taxon>
        <taxon>Pseudomonadota</taxon>
        <taxon>Gammaproteobacteria</taxon>
        <taxon>Alteromonadales</taxon>
        <taxon>Alteromonadaceae</taxon>
        <taxon>Alteromonas/Salinimonas group</taxon>
        <taxon>Salinimonas</taxon>
    </lineage>
</organism>
<evidence type="ECO:0000313" key="4">
    <source>
        <dbReference type="EMBL" id="AXR05845.1"/>
    </source>
</evidence>
<dbReference type="EMBL" id="CP031769">
    <property type="protein sequence ID" value="AXR05845.1"/>
    <property type="molecule type" value="Genomic_DNA"/>
</dbReference>
<evidence type="ECO:0000313" key="5">
    <source>
        <dbReference type="Proteomes" id="UP000262073"/>
    </source>
</evidence>
<dbReference type="RefSeq" id="WP_117315849.1">
    <property type="nucleotide sequence ID" value="NZ_CP031769.1"/>
</dbReference>
<dbReference type="OrthoDB" id="6386737at2"/>
<dbReference type="Proteomes" id="UP000262073">
    <property type="component" value="Chromosome"/>
</dbReference>
<feature type="domain" description="HPt" evidence="3">
    <location>
        <begin position="20"/>
        <end position="115"/>
    </location>
</feature>
<name>A0A346NJY8_9ALTE</name>
<feature type="modified residue" description="Phosphohistidine" evidence="2">
    <location>
        <position position="59"/>
    </location>
</feature>
<dbReference type="KEGG" id="salm:D0Y50_05305"/>
<evidence type="ECO:0000256" key="2">
    <source>
        <dbReference type="PROSITE-ProRule" id="PRU00110"/>
    </source>
</evidence>
<dbReference type="Gene3D" id="1.20.120.160">
    <property type="entry name" value="HPT domain"/>
    <property type="match status" value="1"/>
</dbReference>
<dbReference type="GO" id="GO:0004672">
    <property type="term" value="F:protein kinase activity"/>
    <property type="evidence" value="ECO:0007669"/>
    <property type="project" value="UniProtKB-ARBA"/>
</dbReference>
<keyword evidence="2" id="KW-0597">Phosphoprotein</keyword>
<dbReference type="InterPro" id="IPR036641">
    <property type="entry name" value="HPT_dom_sf"/>
</dbReference>
<dbReference type="GO" id="GO:0000160">
    <property type="term" value="P:phosphorelay signal transduction system"/>
    <property type="evidence" value="ECO:0007669"/>
    <property type="project" value="UniProtKB-KW"/>
</dbReference>
<dbReference type="SUPFAM" id="SSF47226">
    <property type="entry name" value="Histidine-containing phosphotransfer domain, HPT domain"/>
    <property type="match status" value="1"/>
</dbReference>
<sequence>MNSTTQIIDLDFGLSQLSGNRELLFKLLHKFANEYRQLPSQLDDAFARNDWEQARILIHTLKGVAGNLGCNALFEEARECENQLKNNHAEPDNMASFARAHQQTIAFIDEHDPARVSPAVPVDDTSKQALLSALRQHEFILQDQLDTWLAALSLAEPQQQAVREAIDELDYEEAISIIEQ</sequence>